<gene>
    <name evidence="2" type="ORF">GCM10007414_03360</name>
</gene>
<name>A0ABQ1HVV1_9ALTE</name>
<protein>
    <recommendedName>
        <fullName evidence="4">DUF4154 domain-containing protein</fullName>
    </recommendedName>
</protein>
<feature type="chain" id="PRO_5046852434" description="DUF4154 domain-containing protein" evidence="1">
    <location>
        <begin position="25"/>
        <end position="178"/>
    </location>
</feature>
<keyword evidence="1" id="KW-0732">Signal</keyword>
<organism evidence="2 3">
    <name type="scientific">Agarivorans gilvus</name>
    <dbReference type="NCBI Taxonomy" id="680279"/>
    <lineage>
        <taxon>Bacteria</taxon>
        <taxon>Pseudomonadati</taxon>
        <taxon>Pseudomonadota</taxon>
        <taxon>Gammaproteobacteria</taxon>
        <taxon>Alteromonadales</taxon>
        <taxon>Alteromonadaceae</taxon>
        <taxon>Agarivorans</taxon>
    </lineage>
</organism>
<proteinExistence type="predicted"/>
<sequence length="178" mass="20196">MLFKRLFKRCLCVLILVLTGHATANDKEQAIKAGFLFNFARYSEWLAPATPLGYFKLCSPDLEFVDKAAWVLHEHTVHDLPIRVSLVDLNSLDINQCNLLFVSSSFYQQWLGVDKSLLSNTMLVGEDEEFIHQGGHIRFFLLGGKVRFAISPDALNKANIVMSSKVLRLSRIVKEEQP</sequence>
<dbReference type="Proteomes" id="UP000651977">
    <property type="component" value="Unassembled WGS sequence"/>
</dbReference>
<dbReference type="Pfam" id="PF13689">
    <property type="entry name" value="DUF4154"/>
    <property type="match status" value="1"/>
</dbReference>
<evidence type="ECO:0000313" key="2">
    <source>
        <dbReference type="EMBL" id="GGA94017.1"/>
    </source>
</evidence>
<accession>A0ABQ1HVV1</accession>
<evidence type="ECO:0000313" key="3">
    <source>
        <dbReference type="Proteomes" id="UP000651977"/>
    </source>
</evidence>
<evidence type="ECO:0008006" key="4">
    <source>
        <dbReference type="Google" id="ProtNLM"/>
    </source>
</evidence>
<keyword evidence="3" id="KW-1185">Reference proteome</keyword>
<comment type="caution">
    <text evidence="2">The sequence shown here is derived from an EMBL/GenBank/DDBJ whole genome shotgun (WGS) entry which is preliminary data.</text>
</comment>
<feature type="signal peptide" evidence="1">
    <location>
        <begin position="1"/>
        <end position="24"/>
    </location>
</feature>
<dbReference type="EMBL" id="BMDY01000002">
    <property type="protein sequence ID" value="GGA94017.1"/>
    <property type="molecule type" value="Genomic_DNA"/>
</dbReference>
<reference evidence="3" key="1">
    <citation type="journal article" date="2019" name="Int. J. Syst. Evol. Microbiol.">
        <title>The Global Catalogue of Microorganisms (GCM) 10K type strain sequencing project: providing services to taxonomists for standard genome sequencing and annotation.</title>
        <authorList>
            <consortium name="The Broad Institute Genomics Platform"/>
            <consortium name="The Broad Institute Genome Sequencing Center for Infectious Disease"/>
            <person name="Wu L."/>
            <person name="Ma J."/>
        </authorList>
    </citation>
    <scope>NUCLEOTIDE SEQUENCE [LARGE SCALE GENOMIC DNA]</scope>
    <source>
        <strain evidence="3">CGMCC 1.10131</strain>
    </source>
</reference>
<evidence type="ECO:0000256" key="1">
    <source>
        <dbReference type="SAM" id="SignalP"/>
    </source>
</evidence>
<dbReference type="RefSeq" id="WP_055731372.1">
    <property type="nucleotide sequence ID" value="NZ_BMDY01000002.1"/>
</dbReference>
<dbReference type="InterPro" id="IPR025293">
    <property type="entry name" value="YfiR/HmsC-like"/>
</dbReference>